<sequence length="286" mass="33806">MTDWKLADWQLKQRQSLPLEIKERLTAERIKAWYKHWSGDVYVAFSGGKDSTVLLHQVRRLYPDVPAVFLDTGLEFPEVKSFVRETDNVVWMRPNVSFLQVIQRWGYPVISKEVSRYISDIRRGLNIPVGRVLHGCYLPKKWAFLLEAPFLISEYCCTALKKLPSYRYENQTKRKCMLGTLAVDSRLRARAYYKTGCNNFESKRPKSTPLAFWLEQDIWDYIHQHNIPYCSIYDQGEKSTGCVFCLFGIMRDKDRFKRLENTHPQLHTYCMDKLGVRQVLEFLRIE</sequence>
<feature type="domain" description="Phosphoadenosine phosphosulphate reductase" evidence="1">
    <location>
        <begin position="154"/>
        <end position="245"/>
    </location>
</feature>
<organism evidence="2">
    <name type="scientific">viral metagenome</name>
    <dbReference type="NCBI Taxonomy" id="1070528"/>
    <lineage>
        <taxon>unclassified sequences</taxon>
        <taxon>metagenomes</taxon>
        <taxon>organismal metagenomes</taxon>
    </lineage>
</organism>
<dbReference type="InterPro" id="IPR050128">
    <property type="entry name" value="Sulfate_adenylyltrnsfr_sub2"/>
</dbReference>
<proteinExistence type="predicted"/>
<dbReference type="Pfam" id="PF01507">
    <property type="entry name" value="PAPS_reduct"/>
    <property type="match status" value="2"/>
</dbReference>
<dbReference type="InterPro" id="IPR014729">
    <property type="entry name" value="Rossmann-like_a/b/a_fold"/>
</dbReference>
<evidence type="ECO:0000313" key="2">
    <source>
        <dbReference type="EMBL" id="QJA86955.1"/>
    </source>
</evidence>
<evidence type="ECO:0000259" key="1">
    <source>
        <dbReference type="Pfam" id="PF01507"/>
    </source>
</evidence>
<accession>A0A6M3L0K1</accession>
<dbReference type="Gene3D" id="3.40.50.620">
    <property type="entry name" value="HUPs"/>
    <property type="match status" value="1"/>
</dbReference>
<name>A0A6M3L0K1_9ZZZZ</name>
<dbReference type="SUPFAM" id="SSF52402">
    <property type="entry name" value="Adenine nucleotide alpha hydrolases-like"/>
    <property type="match status" value="1"/>
</dbReference>
<feature type="domain" description="Phosphoadenosine phosphosulphate reductase" evidence="1">
    <location>
        <begin position="42"/>
        <end position="88"/>
    </location>
</feature>
<reference evidence="2" key="1">
    <citation type="submission" date="2020-03" db="EMBL/GenBank/DDBJ databases">
        <title>The deep terrestrial virosphere.</title>
        <authorList>
            <person name="Holmfeldt K."/>
            <person name="Nilsson E."/>
            <person name="Simone D."/>
            <person name="Lopez-Fernandez M."/>
            <person name="Wu X."/>
            <person name="de Brujin I."/>
            <person name="Lundin D."/>
            <person name="Andersson A."/>
            <person name="Bertilsson S."/>
            <person name="Dopson M."/>
        </authorList>
    </citation>
    <scope>NUCLEOTIDE SEQUENCE</scope>
    <source>
        <strain evidence="2">MM415B03088</strain>
    </source>
</reference>
<dbReference type="PANTHER" id="PTHR43196">
    <property type="entry name" value="SULFATE ADENYLYLTRANSFERASE SUBUNIT 2"/>
    <property type="match status" value="1"/>
</dbReference>
<gene>
    <name evidence="2" type="ORF">MM415B03088_0011</name>
</gene>
<dbReference type="PANTHER" id="PTHR43196:SF2">
    <property type="entry name" value="PHOSPHOADENOSINE PHOSPHOSULFATE REDUCTASE"/>
    <property type="match status" value="1"/>
</dbReference>
<dbReference type="EMBL" id="MT142671">
    <property type="protein sequence ID" value="QJA86955.1"/>
    <property type="molecule type" value="Genomic_DNA"/>
</dbReference>
<dbReference type="AlphaFoldDB" id="A0A6M3L0K1"/>
<protein>
    <submittedName>
        <fullName evidence="2">Putative phosphoadenosine phosphosulfate</fullName>
    </submittedName>
</protein>
<dbReference type="GO" id="GO:0003824">
    <property type="term" value="F:catalytic activity"/>
    <property type="evidence" value="ECO:0007669"/>
    <property type="project" value="InterPro"/>
</dbReference>
<dbReference type="InterPro" id="IPR002500">
    <property type="entry name" value="PAPS_reduct_dom"/>
</dbReference>